<keyword evidence="7" id="KW-0408">Iron</keyword>
<gene>
    <name evidence="12" type="ORF">Tchl_2794</name>
</gene>
<dbReference type="OrthoDB" id="9808002at2"/>
<evidence type="ECO:0000256" key="9">
    <source>
        <dbReference type="ARBA" id="ARBA00050776"/>
    </source>
</evidence>
<dbReference type="SUPFAM" id="SSF53383">
    <property type="entry name" value="PLP-dependent transferases"/>
    <property type="match status" value="1"/>
</dbReference>
<keyword evidence="8" id="KW-0411">Iron-sulfur</keyword>
<dbReference type="GO" id="GO:0031071">
    <property type="term" value="F:cysteine desulfurase activity"/>
    <property type="evidence" value="ECO:0007669"/>
    <property type="project" value="UniProtKB-EC"/>
</dbReference>
<dbReference type="InterPro" id="IPR015421">
    <property type="entry name" value="PyrdxlP-dep_Trfase_major"/>
</dbReference>
<comment type="catalytic activity">
    <reaction evidence="9">
        <text>(sulfur carrier)-H + L-cysteine = (sulfur carrier)-SH + L-alanine</text>
        <dbReference type="Rhea" id="RHEA:43892"/>
        <dbReference type="Rhea" id="RHEA-COMP:14737"/>
        <dbReference type="Rhea" id="RHEA-COMP:14739"/>
        <dbReference type="ChEBI" id="CHEBI:29917"/>
        <dbReference type="ChEBI" id="CHEBI:35235"/>
        <dbReference type="ChEBI" id="CHEBI:57972"/>
        <dbReference type="ChEBI" id="CHEBI:64428"/>
        <dbReference type="EC" id="2.8.1.7"/>
    </reaction>
</comment>
<evidence type="ECO:0000256" key="7">
    <source>
        <dbReference type="ARBA" id="ARBA00023004"/>
    </source>
</evidence>
<evidence type="ECO:0000256" key="1">
    <source>
        <dbReference type="ARBA" id="ARBA00001933"/>
    </source>
</evidence>
<dbReference type="Gene3D" id="1.10.260.50">
    <property type="match status" value="1"/>
</dbReference>
<dbReference type="EMBL" id="CP018839">
    <property type="protein sequence ID" value="APR05617.1"/>
    <property type="molecule type" value="Genomic_DNA"/>
</dbReference>
<evidence type="ECO:0000256" key="4">
    <source>
        <dbReference type="ARBA" id="ARBA00022679"/>
    </source>
</evidence>
<evidence type="ECO:0000256" key="3">
    <source>
        <dbReference type="ARBA" id="ARBA00012239"/>
    </source>
</evidence>
<dbReference type="InterPro" id="IPR015422">
    <property type="entry name" value="PyrdxlP-dep_Trfase_small"/>
</dbReference>
<accession>A0A1H5X5N9</accession>
<dbReference type="InterPro" id="IPR020578">
    <property type="entry name" value="Aminotrans_V_PyrdxlP_BS"/>
</dbReference>
<evidence type="ECO:0000256" key="2">
    <source>
        <dbReference type="ARBA" id="ARBA00006490"/>
    </source>
</evidence>
<dbReference type="InterPro" id="IPR000192">
    <property type="entry name" value="Aminotrans_V_dom"/>
</dbReference>
<evidence type="ECO:0000259" key="11">
    <source>
        <dbReference type="Pfam" id="PF00266"/>
    </source>
</evidence>
<dbReference type="Pfam" id="PF00266">
    <property type="entry name" value="Aminotran_5"/>
    <property type="match status" value="1"/>
</dbReference>
<evidence type="ECO:0000256" key="8">
    <source>
        <dbReference type="ARBA" id="ARBA00023014"/>
    </source>
</evidence>
<keyword evidence="13" id="KW-1185">Reference proteome</keyword>
<dbReference type="STRING" id="96773.Tchl_2794"/>
<feature type="domain" description="Aminotransferase class V" evidence="11">
    <location>
        <begin position="6"/>
        <end position="368"/>
    </location>
</feature>
<dbReference type="GO" id="GO:0051536">
    <property type="term" value="F:iron-sulfur cluster binding"/>
    <property type="evidence" value="ECO:0007669"/>
    <property type="project" value="UniProtKB-KW"/>
</dbReference>
<dbReference type="EC" id="2.8.1.7" evidence="3"/>
<reference evidence="12 13" key="1">
    <citation type="submission" date="2016-12" db="EMBL/GenBank/DDBJ databases">
        <title>Complete genome sequence of Thauera chlorobenzoica, a Betaproteobacterium degrading haloaromatics anaerobically to CO2 and halides.</title>
        <authorList>
            <person name="Goris T."/>
            <person name="Mergelsberg M."/>
            <person name="Boll M."/>
        </authorList>
    </citation>
    <scope>NUCLEOTIDE SEQUENCE [LARGE SCALE GENOMIC DNA]</scope>
    <source>
        <strain evidence="12 13">3CB1</strain>
    </source>
</reference>
<protein>
    <recommendedName>
        <fullName evidence="3">cysteine desulfurase</fullName>
        <ecNumber evidence="3">2.8.1.7</ecNumber>
    </recommendedName>
</protein>
<evidence type="ECO:0000256" key="10">
    <source>
        <dbReference type="RuleBase" id="RU004504"/>
    </source>
</evidence>
<dbReference type="GO" id="GO:0046872">
    <property type="term" value="F:metal ion binding"/>
    <property type="evidence" value="ECO:0007669"/>
    <property type="project" value="UniProtKB-KW"/>
</dbReference>
<dbReference type="Gene3D" id="3.90.1150.10">
    <property type="entry name" value="Aspartate Aminotransferase, domain 1"/>
    <property type="match status" value="1"/>
</dbReference>
<dbReference type="InterPro" id="IPR016454">
    <property type="entry name" value="Cysteine_dSase"/>
</dbReference>
<dbReference type="PANTHER" id="PTHR11601:SF34">
    <property type="entry name" value="CYSTEINE DESULFURASE"/>
    <property type="match status" value="1"/>
</dbReference>
<sequence length="398" mass="41401">MGFAPVYLDWNATTPLDPMVREAMLPWLGGAEPARFGNASSRHEYGRQARAAVDEARACVAAAVGAHATEIVFTSGGSEANNLFLKGAAAMLRAGLVAVSAIEHPCVREPARQLGRAGWKVHEIAVDGEGRIDVGDWQAVLAQRPRLVSVMQANNETGVVQDIAALAAQARAVGAWFHTDAVQALGKIESDFRALGVHAMTLSAHKIGGPLGAGALVVDKRVELSPLIAGGGQERGLRSGTENVAAIVGFGVACERALARRDAEAGRLAGLRDDIARALQSLGARIFSAGAPRLPNTVFFALEPIEGETLVGKLDRAGFACASGSACSSANPEPSRTLLAMGVAPEVARGALRVSLGRDTRADDAERFIAALARVVDELKNLASVAIRPSAGLNPEHG</sequence>
<comment type="cofactor">
    <cofactor evidence="1 10">
        <name>pyridoxal 5'-phosphate</name>
        <dbReference type="ChEBI" id="CHEBI:597326"/>
    </cofactor>
</comment>
<proteinExistence type="inferred from homology"/>
<dbReference type="KEGG" id="tcl:Tchl_2794"/>
<dbReference type="InterPro" id="IPR015424">
    <property type="entry name" value="PyrdxlP-dep_Trfase"/>
</dbReference>
<keyword evidence="6" id="KW-0663">Pyridoxal phosphate</keyword>
<dbReference type="AlphaFoldDB" id="A0A1H5X5N9"/>
<dbReference type="RefSeq" id="WP_075148958.1">
    <property type="nucleotide sequence ID" value="NZ_CP018839.1"/>
</dbReference>
<dbReference type="PIRSF" id="PIRSF005572">
    <property type="entry name" value="NifS"/>
    <property type="match status" value="1"/>
</dbReference>
<organism evidence="12 13">
    <name type="scientific">Thauera chlorobenzoica</name>
    <dbReference type="NCBI Taxonomy" id="96773"/>
    <lineage>
        <taxon>Bacteria</taxon>
        <taxon>Pseudomonadati</taxon>
        <taxon>Pseudomonadota</taxon>
        <taxon>Betaproteobacteria</taxon>
        <taxon>Rhodocyclales</taxon>
        <taxon>Zoogloeaceae</taxon>
        <taxon>Thauera</taxon>
    </lineage>
</organism>
<comment type="similarity">
    <text evidence="2">Belongs to the class-V pyridoxal-phosphate-dependent aminotransferase family. NifS/IscS subfamily.</text>
</comment>
<name>A0A1H5X5N9_9RHOO</name>
<evidence type="ECO:0000313" key="13">
    <source>
        <dbReference type="Proteomes" id="UP000185739"/>
    </source>
</evidence>
<evidence type="ECO:0000256" key="5">
    <source>
        <dbReference type="ARBA" id="ARBA00022723"/>
    </source>
</evidence>
<dbReference type="Proteomes" id="UP000185739">
    <property type="component" value="Chromosome"/>
</dbReference>
<keyword evidence="5" id="KW-0479">Metal-binding</keyword>
<evidence type="ECO:0000313" key="12">
    <source>
        <dbReference type="EMBL" id="APR05617.1"/>
    </source>
</evidence>
<keyword evidence="4 12" id="KW-0808">Transferase</keyword>
<dbReference type="PANTHER" id="PTHR11601">
    <property type="entry name" value="CYSTEINE DESULFURYLASE FAMILY MEMBER"/>
    <property type="match status" value="1"/>
</dbReference>
<dbReference type="PROSITE" id="PS00595">
    <property type="entry name" value="AA_TRANSFER_CLASS_5"/>
    <property type="match status" value="1"/>
</dbReference>
<dbReference type="Gene3D" id="3.40.640.10">
    <property type="entry name" value="Type I PLP-dependent aspartate aminotransferase-like (Major domain)"/>
    <property type="match status" value="1"/>
</dbReference>
<evidence type="ECO:0000256" key="6">
    <source>
        <dbReference type="ARBA" id="ARBA00022898"/>
    </source>
</evidence>